<dbReference type="Gene3D" id="1.10.357.10">
    <property type="entry name" value="Tetracycline Repressor, domain 2"/>
    <property type="match status" value="1"/>
</dbReference>
<sequence length="159" mass="17478">MNTEHFLAYVDGRQIRWRLALEQCINEAGTDPRARLLAIFDALRSCAASQQGLRSFSFTHAITELAGPQDPVRAMVTTHKETLRQQMLELSEATGTPDPDLLTDQLLLVYEGAIANHAFGNVDNATDKAHTTARQLIAAASPLPLNTFLVDRDPESPLP</sequence>
<evidence type="ECO:0000313" key="1">
    <source>
        <dbReference type="EMBL" id="ARF58361.1"/>
    </source>
</evidence>
<dbReference type="OrthoDB" id="4214267at2"/>
<reference evidence="1 2" key="1">
    <citation type="submission" date="2017-04" db="EMBL/GenBank/DDBJ databases">
        <title>Complete Genome Sequence of Streptomyces gilvosporeus F607, a Capable Producer of Natamycin.</title>
        <authorList>
            <person name="Zong G."/>
            <person name="Zhong C."/>
            <person name="Fu J."/>
            <person name="Qin R."/>
            <person name="Cao G."/>
        </authorList>
    </citation>
    <scope>NUCLEOTIDE SEQUENCE [LARGE SCALE GENOMIC DNA]</scope>
    <source>
        <strain evidence="1 2">F607</strain>
    </source>
</reference>
<evidence type="ECO:0008006" key="3">
    <source>
        <dbReference type="Google" id="ProtNLM"/>
    </source>
</evidence>
<dbReference type="SUPFAM" id="SSF48498">
    <property type="entry name" value="Tetracyclin repressor-like, C-terminal domain"/>
    <property type="match status" value="1"/>
</dbReference>
<dbReference type="KEGG" id="sgv:B1H19_32995"/>
<protein>
    <recommendedName>
        <fullName evidence="3">TetR family transcriptional regulator</fullName>
    </recommendedName>
</protein>
<name>A0A1V0TZN4_9ACTN</name>
<dbReference type="RefSeq" id="WP_083108557.1">
    <property type="nucleotide sequence ID" value="NZ_CP020569.1"/>
</dbReference>
<organism evidence="1 2">
    <name type="scientific">Streptomyces gilvosporeus</name>
    <dbReference type="NCBI Taxonomy" id="553510"/>
    <lineage>
        <taxon>Bacteria</taxon>
        <taxon>Bacillati</taxon>
        <taxon>Actinomycetota</taxon>
        <taxon>Actinomycetes</taxon>
        <taxon>Kitasatosporales</taxon>
        <taxon>Streptomycetaceae</taxon>
        <taxon>Streptomyces</taxon>
    </lineage>
</organism>
<dbReference type="EMBL" id="CP020569">
    <property type="protein sequence ID" value="ARF58361.1"/>
    <property type="molecule type" value="Genomic_DNA"/>
</dbReference>
<gene>
    <name evidence="1" type="ORF">B1H19_32995</name>
</gene>
<dbReference type="AlphaFoldDB" id="A0A1V0TZN4"/>
<proteinExistence type="predicted"/>
<evidence type="ECO:0000313" key="2">
    <source>
        <dbReference type="Proteomes" id="UP000192726"/>
    </source>
</evidence>
<keyword evidence="2" id="KW-1185">Reference proteome</keyword>
<dbReference type="InterPro" id="IPR036271">
    <property type="entry name" value="Tet_transcr_reg_TetR-rel_C_sf"/>
</dbReference>
<accession>A0A1V0TZN4</accession>
<dbReference type="Proteomes" id="UP000192726">
    <property type="component" value="Chromosome"/>
</dbReference>